<dbReference type="EMBL" id="GHWJ01010060">
    <property type="protein sequence ID" value="NOV42797.1"/>
    <property type="molecule type" value="Transcribed_RNA"/>
</dbReference>
<dbReference type="VEuPathDB" id="VectorBase:LOC119163737"/>
<proteinExistence type="predicted"/>
<organism evidence="1">
    <name type="scientific">Rhipicephalus microplus</name>
    <name type="common">Cattle tick</name>
    <name type="synonym">Boophilus microplus</name>
    <dbReference type="NCBI Taxonomy" id="6941"/>
    <lineage>
        <taxon>Eukaryota</taxon>
        <taxon>Metazoa</taxon>
        <taxon>Ecdysozoa</taxon>
        <taxon>Arthropoda</taxon>
        <taxon>Chelicerata</taxon>
        <taxon>Arachnida</taxon>
        <taxon>Acari</taxon>
        <taxon>Parasitiformes</taxon>
        <taxon>Ixodida</taxon>
        <taxon>Ixodoidea</taxon>
        <taxon>Ixodidae</taxon>
        <taxon>Rhipicephalinae</taxon>
        <taxon>Rhipicephalus</taxon>
        <taxon>Boophilus</taxon>
    </lineage>
</organism>
<dbReference type="AlphaFoldDB" id="A0A6M2DCV7"/>
<name>A0A6M2DCV7_RHIMP</name>
<dbReference type="OrthoDB" id="1081007at2759"/>
<sequence length="106" mass="11537">MAQLFACAAQFPLHSCVAANVPVRPYLGEHGYVVQVGPNTSSFDPASLLYKMGHTVEERTVFTSSATAIVTTARNSWMAPVDTEHTDGSTAGFHYEHPVIKNDRLD</sequence>
<reference evidence="1" key="1">
    <citation type="submission" date="2019-09" db="EMBL/GenBank/DDBJ databases">
        <title>Organ-specific transcriptomic study of the physiology of the cattle tick, Rhipicephalus microplus.</title>
        <authorList>
            <person name="Tirloni L."/>
            <person name="Braz G."/>
            <person name="Gandara A.C.P."/>
            <person name="Sabadin G.A."/>
            <person name="da Silva R.M."/>
            <person name="Guizzo M.G."/>
            <person name="Machado J.A."/>
            <person name="Costa E.P."/>
            <person name="Gomes H.F."/>
            <person name="Moraes J."/>
            <person name="Mota M.B.S."/>
            <person name="Mesquita R.D."/>
            <person name="Alvarenga P.H."/>
            <person name="Alves F."/>
            <person name="Seixas A."/>
            <person name="da Fonseca R.N."/>
            <person name="Fogaca A."/>
            <person name="Logullo C."/>
            <person name="Tanaka A."/>
            <person name="Daffre S."/>
            <person name="Termignoni C."/>
            <person name="Vaz I.S.Jr."/>
            <person name="Oliveira P.L."/>
            <person name="Ribeiro J.M."/>
        </authorList>
    </citation>
    <scope>NUCLEOTIDE SEQUENCE</scope>
    <source>
        <strain evidence="1">Porto Alegre</strain>
    </source>
</reference>
<accession>A0A6M2DCV7</accession>
<evidence type="ECO:0000313" key="1">
    <source>
        <dbReference type="EMBL" id="NOV42797.1"/>
    </source>
</evidence>
<protein>
    <submittedName>
        <fullName evidence="1">Putative secreted protein ovary overexpressed</fullName>
    </submittedName>
</protein>